<dbReference type="AlphaFoldDB" id="A0AAW0QFP3"/>
<accession>A0AAW0QFP3</accession>
<organism evidence="1 2">
    <name type="scientific">Apiospora kogelbergensis</name>
    <dbReference type="NCBI Taxonomy" id="1337665"/>
    <lineage>
        <taxon>Eukaryota</taxon>
        <taxon>Fungi</taxon>
        <taxon>Dikarya</taxon>
        <taxon>Ascomycota</taxon>
        <taxon>Pezizomycotina</taxon>
        <taxon>Sordariomycetes</taxon>
        <taxon>Xylariomycetidae</taxon>
        <taxon>Amphisphaeriales</taxon>
        <taxon>Apiosporaceae</taxon>
        <taxon>Apiospora</taxon>
    </lineage>
</organism>
<comment type="caution">
    <text evidence="1">The sequence shown here is derived from an EMBL/GenBank/DDBJ whole genome shotgun (WGS) entry which is preliminary data.</text>
</comment>
<dbReference type="EMBL" id="JAQQWP010000009">
    <property type="protein sequence ID" value="KAK8101465.1"/>
    <property type="molecule type" value="Genomic_DNA"/>
</dbReference>
<reference evidence="1 2" key="1">
    <citation type="submission" date="2023-01" db="EMBL/GenBank/DDBJ databases">
        <title>Analysis of 21 Apiospora genomes using comparative genomics revels a genus with tremendous synthesis potential of carbohydrate active enzymes and secondary metabolites.</title>
        <authorList>
            <person name="Sorensen T."/>
        </authorList>
    </citation>
    <scope>NUCLEOTIDE SEQUENCE [LARGE SCALE GENOMIC DNA]</scope>
    <source>
        <strain evidence="1 2">CBS 117206</strain>
    </source>
</reference>
<dbReference type="Proteomes" id="UP001392437">
    <property type="component" value="Unassembled WGS sequence"/>
</dbReference>
<keyword evidence="2" id="KW-1185">Reference proteome</keyword>
<evidence type="ECO:0000313" key="2">
    <source>
        <dbReference type="Proteomes" id="UP001392437"/>
    </source>
</evidence>
<evidence type="ECO:0000313" key="1">
    <source>
        <dbReference type="EMBL" id="KAK8101465.1"/>
    </source>
</evidence>
<name>A0AAW0QFP3_9PEZI</name>
<proteinExistence type="predicted"/>
<gene>
    <name evidence="1" type="ORF">PG999_011839</name>
</gene>
<protein>
    <submittedName>
        <fullName evidence="1">Uncharacterized protein</fullName>
    </submittedName>
</protein>
<sequence length="177" mass="20341">MQDHESQGASLDVETCPSSPLLLSIPRELRDEIYNYALTAHHPHELSINDLDNDSDLSSWCNFNILQINQQIRAEAWDYLISSNVWIHVTVPTAKGRFAASNSRPRHPVLYDASLRQPHFPYYKAPKEYQQRLISEAALSIWLKDICCKAGEPIPDTETPCRTIMFAYMPSRYCIFV</sequence>